<dbReference type="EMBL" id="PGCK01000003">
    <property type="protein sequence ID" value="MCD1294440.1"/>
    <property type="molecule type" value="Genomic_DNA"/>
</dbReference>
<reference evidence="1 2" key="1">
    <citation type="submission" date="2017-11" db="EMBL/GenBank/DDBJ databases">
        <title>Isolation and Characterization of Family Methanocellaceae Species from Potential Methane Hydrate Area Offshore Southwestern Taiwan.</title>
        <authorList>
            <person name="Zhang W.-L."/>
            <person name="Chen W.-C."/>
            <person name="Lai M.-C."/>
            <person name="Chen S.-C."/>
        </authorList>
    </citation>
    <scope>NUCLEOTIDE SEQUENCE [LARGE SCALE GENOMIC DNA]</scope>
    <source>
        <strain evidence="1 2">CWC-04</strain>
    </source>
</reference>
<comment type="caution">
    <text evidence="1">The sequence shown here is derived from an EMBL/GenBank/DDBJ whole genome shotgun (WGS) entry which is preliminary data.</text>
</comment>
<accession>A0AAP2RD35</accession>
<evidence type="ECO:0000313" key="1">
    <source>
        <dbReference type="EMBL" id="MCD1294440.1"/>
    </source>
</evidence>
<evidence type="ECO:0000313" key="2">
    <source>
        <dbReference type="Proteomes" id="UP001320159"/>
    </source>
</evidence>
<gene>
    <name evidence="1" type="ORF">CUJ83_05430</name>
</gene>
<keyword evidence="2" id="KW-1185">Reference proteome</keyword>
<protein>
    <submittedName>
        <fullName evidence="1">Uncharacterized protein</fullName>
    </submittedName>
</protein>
<dbReference type="RefSeq" id="WP_230741267.1">
    <property type="nucleotide sequence ID" value="NZ_PGCK01000003.1"/>
</dbReference>
<organism evidence="1 2">
    <name type="scientific">Methanooceanicella nereidis</name>
    <dbReference type="NCBI Taxonomy" id="2052831"/>
    <lineage>
        <taxon>Archaea</taxon>
        <taxon>Methanobacteriati</taxon>
        <taxon>Methanobacteriota</taxon>
        <taxon>Stenosarchaea group</taxon>
        <taxon>Methanomicrobia</taxon>
        <taxon>Methanocellales</taxon>
        <taxon>Methanocellaceae</taxon>
        <taxon>Methanooceanicella</taxon>
    </lineage>
</organism>
<dbReference type="PROSITE" id="PS51257">
    <property type="entry name" value="PROKAR_LIPOPROTEIN"/>
    <property type="match status" value="1"/>
</dbReference>
<proteinExistence type="predicted"/>
<name>A0AAP2RD35_9EURY</name>
<dbReference type="AlphaFoldDB" id="A0AAP2RD35"/>
<sequence>MYKGLPGVVDMISKRVSAIIIVFLLIACIVPANAASSENNLVRVTKIVVEPDGSDLKYTLNYDTSIFTKVFSLIFGARVIQPSIEGVFVDDSDLTLVSIDPNNCIAKFTAKNQSRLTMGGWYVYDGGAKFSTEIEEIEIRDMSMEKPIIVRNGAELPMFYYRA</sequence>
<dbReference type="Proteomes" id="UP001320159">
    <property type="component" value="Unassembled WGS sequence"/>
</dbReference>